<organism evidence="3 4">
    <name type="scientific">Vibrio mediterranei</name>
    <dbReference type="NCBI Taxonomy" id="689"/>
    <lineage>
        <taxon>Bacteria</taxon>
        <taxon>Pseudomonadati</taxon>
        <taxon>Pseudomonadota</taxon>
        <taxon>Gammaproteobacteria</taxon>
        <taxon>Vibrionales</taxon>
        <taxon>Vibrionaceae</taxon>
        <taxon>Vibrio</taxon>
    </lineage>
</organism>
<feature type="region of interest" description="Disordered" evidence="1">
    <location>
        <begin position="420"/>
        <end position="470"/>
    </location>
</feature>
<sequence length="470" mass="51315">MKHMMILLFIFTCLPSYGGVTPNGIDRGTYQYDIKIDGKLSDWEALKDKTTTLKVVNDGLTLRYIEGYRKTTTKISHDREPIVGYRPVDYFVVTSTVPFEQLGELYITAAEAGYKGRPFTARIGKTYRWPPLSPDPRGGTYLDYYSIQQISYHKLYGVVIGNSGAPSSPTVRRINGKMSYDDDFGLYVAEFKIIDGVTAYNEEACVYRKEDSLSPGVSYCGDRYINSIDRLEIKLNYSKKKRNLAKAYAELGDLMLVTGCKNYSECRGLRANYEARDVKVSDITTLSVGIHATKELGGLSINLNTNFDEIRFAANFQKGSSSSVGTGLSFIAYNTGDVKAVSAGAYRYGAAAVKAPTVLPTTTGVIRVVGIDDPSIKGAGFQFEIGTPGAEAGVGISWDLTDLTSDEILTFIRSYNMNNSGNHSNSSNYNPNYGGRGDNHRGNDSSSPHAGGVWGNSDGGVGINTPWGGR</sequence>
<protein>
    <submittedName>
        <fullName evidence="3">Uncharacterized protein</fullName>
    </submittedName>
</protein>
<evidence type="ECO:0000313" key="4">
    <source>
        <dbReference type="Proteomes" id="UP000197092"/>
    </source>
</evidence>
<evidence type="ECO:0000256" key="2">
    <source>
        <dbReference type="SAM" id="SignalP"/>
    </source>
</evidence>
<evidence type="ECO:0000256" key="1">
    <source>
        <dbReference type="SAM" id="MobiDB-lite"/>
    </source>
</evidence>
<evidence type="ECO:0000313" key="3">
    <source>
        <dbReference type="EMBL" id="ASI92479.1"/>
    </source>
</evidence>
<dbReference type="AlphaFoldDB" id="A0AAN1FKX5"/>
<feature type="compositionally biased region" description="Gly residues" evidence="1">
    <location>
        <begin position="452"/>
        <end position="470"/>
    </location>
</feature>
<feature type="signal peptide" evidence="2">
    <location>
        <begin position="1"/>
        <end position="18"/>
    </location>
</feature>
<dbReference type="Proteomes" id="UP000197092">
    <property type="component" value="Chromosome 2"/>
</dbReference>
<feature type="chain" id="PRO_5043003430" evidence="2">
    <location>
        <begin position="19"/>
        <end position="470"/>
    </location>
</feature>
<reference evidence="4" key="1">
    <citation type="submission" date="2016-12" db="EMBL/GenBank/DDBJ databases">
        <title>Comparative genomic analysis reveals the diversity, evolution, and environmental adaptation strategies of the genus Vibrio.</title>
        <authorList>
            <person name="Lin H."/>
            <person name="Wang X."/>
            <person name="Zhang X.-H."/>
        </authorList>
    </citation>
    <scope>NUCLEOTIDE SEQUENCE [LARGE SCALE GENOMIC DNA]</scope>
    <source>
        <strain evidence="4">QT6D1</strain>
    </source>
</reference>
<dbReference type="KEGG" id="vsh:BSZ05_22020"/>
<keyword evidence="2" id="KW-0732">Signal</keyword>
<name>A0AAN1FKX5_9VIBR</name>
<accession>A0AAN1FKX5</accession>
<proteinExistence type="predicted"/>
<feature type="compositionally biased region" description="Low complexity" evidence="1">
    <location>
        <begin position="420"/>
        <end position="433"/>
    </location>
</feature>
<dbReference type="RefSeq" id="WP_088878421.1">
    <property type="nucleotide sequence ID" value="NZ_CP018309.1"/>
</dbReference>
<gene>
    <name evidence="3" type="ORF">BSZ05_22020</name>
</gene>
<dbReference type="EMBL" id="CP018309">
    <property type="protein sequence ID" value="ASI92479.1"/>
    <property type="molecule type" value="Genomic_DNA"/>
</dbReference>